<keyword evidence="2" id="KW-1185">Reference proteome</keyword>
<evidence type="ECO:0000313" key="1">
    <source>
        <dbReference type="EMBL" id="QGG96230.1"/>
    </source>
</evidence>
<evidence type="ECO:0000313" key="2">
    <source>
        <dbReference type="Proteomes" id="UP000334019"/>
    </source>
</evidence>
<sequence length="198" mass="22266">MSAQTSTALDGDALHLDSLRRRMAAMHSLWYDAVATMDLSHVNHFEREGVLPIAFSLFHYTNMQDASFMAITGQMPIWNGEWQARVQMAIDDHGKERPVSDMIHQRVGDYEAMKEYQRAVFGRTEAWLAELDPAELRRVIVPRPLPEKVANTYSARVAGPEGITVLDAVECWIYQHGLRHMGEVELARGLVGLGGMTS</sequence>
<dbReference type="Proteomes" id="UP000334019">
    <property type="component" value="Chromosome"/>
</dbReference>
<dbReference type="KEGG" id="atq:GH723_14585"/>
<protein>
    <recommendedName>
        <fullName evidence="3">DinB-like domain-containing protein</fullName>
    </recommendedName>
</protein>
<dbReference type="AlphaFoldDB" id="A0A5Q2RQR0"/>
<dbReference type="EMBL" id="CP045851">
    <property type="protein sequence ID" value="QGG96230.1"/>
    <property type="molecule type" value="Genomic_DNA"/>
</dbReference>
<dbReference type="Gene3D" id="1.20.120.450">
    <property type="entry name" value="dinb family like domain"/>
    <property type="match status" value="1"/>
</dbReference>
<name>A0A5Q2RQR0_9ACTN</name>
<accession>A0A5Q2RQR0</accession>
<dbReference type="InterPro" id="IPR034660">
    <property type="entry name" value="DinB/YfiT-like"/>
</dbReference>
<reference evidence="1 2" key="1">
    <citation type="submission" date="2019-11" db="EMBL/GenBank/DDBJ databases">
        <authorList>
            <person name="He Y."/>
        </authorList>
    </citation>
    <scope>NUCLEOTIDE SEQUENCE [LARGE SCALE GENOMIC DNA]</scope>
    <source>
        <strain evidence="1 2">SCSIO 58843</strain>
    </source>
</reference>
<proteinExistence type="predicted"/>
<gene>
    <name evidence="1" type="ORF">GH723_14585</name>
</gene>
<dbReference type="RefSeq" id="WP_153760336.1">
    <property type="nucleotide sequence ID" value="NZ_CP045851.1"/>
</dbReference>
<dbReference type="SUPFAM" id="SSF109854">
    <property type="entry name" value="DinB/YfiT-like putative metalloenzymes"/>
    <property type="match status" value="1"/>
</dbReference>
<organism evidence="1 2">
    <name type="scientific">Actinomarinicola tropica</name>
    <dbReference type="NCBI Taxonomy" id="2789776"/>
    <lineage>
        <taxon>Bacteria</taxon>
        <taxon>Bacillati</taxon>
        <taxon>Actinomycetota</taxon>
        <taxon>Acidimicrobiia</taxon>
        <taxon>Acidimicrobiales</taxon>
        <taxon>Iamiaceae</taxon>
        <taxon>Actinomarinicola</taxon>
    </lineage>
</organism>
<evidence type="ECO:0008006" key="3">
    <source>
        <dbReference type="Google" id="ProtNLM"/>
    </source>
</evidence>